<evidence type="ECO:0000313" key="1">
    <source>
        <dbReference type="EMBL" id="TCC36460.1"/>
    </source>
</evidence>
<dbReference type="SUPFAM" id="SSF54637">
    <property type="entry name" value="Thioesterase/thiol ester dehydrase-isomerase"/>
    <property type="match status" value="1"/>
</dbReference>
<name>A0A4R0IUL1_9ACTN</name>
<dbReference type="EMBL" id="SJKC01000003">
    <property type="protein sequence ID" value="TCC36460.1"/>
    <property type="molecule type" value="Genomic_DNA"/>
</dbReference>
<gene>
    <name evidence="1" type="ORF">E0H92_27910</name>
</gene>
<proteinExistence type="predicted"/>
<accession>A0A4R0IUL1</accession>
<dbReference type="Proteomes" id="UP000294225">
    <property type="component" value="Unassembled WGS sequence"/>
</dbReference>
<dbReference type="InterPro" id="IPR029069">
    <property type="entry name" value="HotDog_dom_sf"/>
</dbReference>
<evidence type="ECO:0000313" key="2">
    <source>
        <dbReference type="Proteomes" id="UP000294225"/>
    </source>
</evidence>
<comment type="caution">
    <text evidence="1">The sequence shown here is derived from an EMBL/GenBank/DDBJ whole genome shotgun (WGS) entry which is preliminary data.</text>
</comment>
<protein>
    <recommendedName>
        <fullName evidence="3">N-terminal of MaoC-like dehydratase domain-containing protein</fullName>
    </recommendedName>
</protein>
<dbReference type="RefSeq" id="WP_131498285.1">
    <property type="nucleotide sequence ID" value="NZ_SJKC01000003.1"/>
</dbReference>
<dbReference type="AlphaFoldDB" id="A0A4R0IUL1"/>
<reference evidence="1 2" key="1">
    <citation type="submission" date="2019-02" db="EMBL/GenBank/DDBJ databases">
        <title>Kribbella capetownensis sp. nov. and Kribbella speibonae sp. nov., isolated from soil.</title>
        <authorList>
            <person name="Curtis S.M."/>
            <person name="Norton I."/>
            <person name="Everest G.J."/>
            <person name="Meyers P.R."/>
        </authorList>
    </citation>
    <scope>NUCLEOTIDE SEQUENCE [LARGE SCALE GENOMIC DNA]</scope>
    <source>
        <strain evidence="1 2">YM55</strain>
    </source>
</reference>
<evidence type="ECO:0008006" key="3">
    <source>
        <dbReference type="Google" id="ProtNLM"/>
    </source>
</evidence>
<sequence>MNSPLADQLADHVGRTIRSPDVSVTPDMLGHFERGTLLDIAYVDDSDAGYESDMVPGFLTLSLIDALGVMTPELRVDGTYALNYGLDRVRFVEKVHIGDEVHAHFQTLSVHPRGGGFLVRRTATVERTSDDAVVAVMDLLLLLLPSSSGEQA</sequence>
<dbReference type="Gene3D" id="3.10.129.10">
    <property type="entry name" value="Hotdog Thioesterase"/>
    <property type="match status" value="1"/>
</dbReference>
<organism evidence="1 2">
    <name type="scientific">Kribbella speibonae</name>
    <dbReference type="NCBI Taxonomy" id="1572660"/>
    <lineage>
        <taxon>Bacteria</taxon>
        <taxon>Bacillati</taxon>
        <taxon>Actinomycetota</taxon>
        <taxon>Actinomycetes</taxon>
        <taxon>Propionibacteriales</taxon>
        <taxon>Kribbellaceae</taxon>
        <taxon>Kribbella</taxon>
    </lineage>
</organism>